<dbReference type="EC" id="2.7.13.3" evidence="2"/>
<keyword evidence="13" id="KW-1185">Reference proteome</keyword>
<evidence type="ECO:0000256" key="1">
    <source>
        <dbReference type="ARBA" id="ARBA00000085"/>
    </source>
</evidence>
<dbReference type="CDD" id="cd00075">
    <property type="entry name" value="HATPase"/>
    <property type="match status" value="1"/>
</dbReference>
<dbReference type="Proteomes" id="UP001597097">
    <property type="component" value="Unassembled WGS sequence"/>
</dbReference>
<dbReference type="SMART" id="SM00387">
    <property type="entry name" value="HATPase_c"/>
    <property type="match status" value="1"/>
</dbReference>
<evidence type="ECO:0000256" key="9">
    <source>
        <dbReference type="SAM" id="Phobius"/>
    </source>
</evidence>
<dbReference type="PANTHER" id="PTHR45436">
    <property type="entry name" value="SENSOR HISTIDINE KINASE YKOH"/>
    <property type="match status" value="1"/>
</dbReference>
<dbReference type="PROSITE" id="PS50885">
    <property type="entry name" value="HAMP"/>
    <property type="match status" value="1"/>
</dbReference>
<dbReference type="InterPro" id="IPR003661">
    <property type="entry name" value="HisK_dim/P_dom"/>
</dbReference>
<dbReference type="InterPro" id="IPR005467">
    <property type="entry name" value="His_kinase_dom"/>
</dbReference>
<protein>
    <recommendedName>
        <fullName evidence="2">histidine kinase</fullName>
        <ecNumber evidence="2">2.7.13.3</ecNumber>
    </recommendedName>
</protein>
<proteinExistence type="predicted"/>
<evidence type="ECO:0000256" key="7">
    <source>
        <dbReference type="ARBA" id="ARBA00022989"/>
    </source>
</evidence>
<dbReference type="CDD" id="cd06225">
    <property type="entry name" value="HAMP"/>
    <property type="match status" value="1"/>
</dbReference>
<evidence type="ECO:0000256" key="5">
    <source>
        <dbReference type="ARBA" id="ARBA00022692"/>
    </source>
</evidence>
<dbReference type="PROSITE" id="PS50109">
    <property type="entry name" value="HIS_KIN"/>
    <property type="match status" value="1"/>
</dbReference>
<keyword evidence="5 9" id="KW-0812">Transmembrane</keyword>
<keyword evidence="12" id="KW-0547">Nucleotide-binding</keyword>
<name>A0ABW4GQK9_9ACTN</name>
<dbReference type="SMART" id="SM00304">
    <property type="entry name" value="HAMP"/>
    <property type="match status" value="1"/>
</dbReference>
<comment type="catalytic activity">
    <reaction evidence="1">
        <text>ATP + protein L-histidine = ADP + protein N-phospho-L-histidine.</text>
        <dbReference type="EC" id="2.7.13.3"/>
    </reaction>
</comment>
<feature type="domain" description="Histidine kinase" evidence="10">
    <location>
        <begin position="233"/>
        <end position="442"/>
    </location>
</feature>
<evidence type="ECO:0000256" key="3">
    <source>
        <dbReference type="ARBA" id="ARBA00022553"/>
    </source>
</evidence>
<dbReference type="InterPro" id="IPR003594">
    <property type="entry name" value="HATPase_dom"/>
</dbReference>
<accession>A0ABW4GQK9</accession>
<feature type="domain" description="HAMP" evidence="11">
    <location>
        <begin position="172"/>
        <end position="225"/>
    </location>
</feature>
<dbReference type="InterPro" id="IPR003660">
    <property type="entry name" value="HAMP_dom"/>
</dbReference>
<dbReference type="Pfam" id="PF00672">
    <property type="entry name" value="HAMP"/>
    <property type="match status" value="1"/>
</dbReference>
<evidence type="ECO:0000259" key="10">
    <source>
        <dbReference type="PROSITE" id="PS50109"/>
    </source>
</evidence>
<evidence type="ECO:0000256" key="8">
    <source>
        <dbReference type="ARBA" id="ARBA00023012"/>
    </source>
</evidence>
<evidence type="ECO:0000256" key="2">
    <source>
        <dbReference type="ARBA" id="ARBA00012438"/>
    </source>
</evidence>
<keyword evidence="4" id="KW-0808">Transferase</keyword>
<evidence type="ECO:0000256" key="6">
    <source>
        <dbReference type="ARBA" id="ARBA00022777"/>
    </source>
</evidence>
<evidence type="ECO:0000256" key="4">
    <source>
        <dbReference type="ARBA" id="ARBA00022679"/>
    </source>
</evidence>
<feature type="transmembrane region" description="Helical" evidence="9">
    <location>
        <begin position="147"/>
        <end position="171"/>
    </location>
</feature>
<dbReference type="SMART" id="SM00388">
    <property type="entry name" value="HisKA"/>
    <property type="match status" value="1"/>
</dbReference>
<evidence type="ECO:0000259" key="11">
    <source>
        <dbReference type="PROSITE" id="PS50885"/>
    </source>
</evidence>
<dbReference type="CDD" id="cd00082">
    <property type="entry name" value="HisKA"/>
    <property type="match status" value="1"/>
</dbReference>
<dbReference type="PANTHER" id="PTHR45436:SF5">
    <property type="entry name" value="SENSOR HISTIDINE KINASE TRCS"/>
    <property type="match status" value="1"/>
</dbReference>
<organism evidence="12 13">
    <name type="scientific">Nonomuraea guangzhouensis</name>
    <dbReference type="NCBI Taxonomy" id="1291555"/>
    <lineage>
        <taxon>Bacteria</taxon>
        <taxon>Bacillati</taxon>
        <taxon>Actinomycetota</taxon>
        <taxon>Actinomycetes</taxon>
        <taxon>Streptosporangiales</taxon>
        <taxon>Streptosporangiaceae</taxon>
        <taxon>Nonomuraea</taxon>
    </lineage>
</organism>
<dbReference type="Pfam" id="PF02518">
    <property type="entry name" value="HATPase_c"/>
    <property type="match status" value="1"/>
</dbReference>
<dbReference type="GO" id="GO:0005524">
    <property type="term" value="F:ATP binding"/>
    <property type="evidence" value="ECO:0007669"/>
    <property type="project" value="UniProtKB-KW"/>
</dbReference>
<keyword evidence="6" id="KW-0418">Kinase</keyword>
<evidence type="ECO:0000313" key="13">
    <source>
        <dbReference type="Proteomes" id="UP001597097"/>
    </source>
</evidence>
<gene>
    <name evidence="12" type="ORF">ACFSJ0_47140</name>
</gene>
<keyword evidence="12" id="KW-0067">ATP-binding</keyword>
<keyword evidence="8" id="KW-0902">Two-component regulatory system</keyword>
<keyword evidence="7 9" id="KW-1133">Transmembrane helix</keyword>
<sequence length="448" mass="48600">MLASLIAAVVLTSTAVITLATLPGSLRGAVQNRVELDVRRVASDARTTQLRSMLPTSPRVHLLQVVSREGTVLAASHNLRGKPPITHLKLAKPETIYTTEARLSGDPEVIESDAKYLVMAMESQTPYGLVTVYGAASLADVDRALGWLYAVIFLGIPLVLVIVGSITWTVVGQALSPVERIRAELAEITGHDLSRRVPVPDNGDEITQLAATTNHTLERLERSVETQRRFVADASHELRSPITALRTQLEVATAYPDDTDWPSTGARALMSADRLTDIIDELLMLARLDAGAVTDRHVVDACRLAEEQERRRAGGAVSIVTDAPGTAPVFGSPIQLDRLLTNLLDNATRHASARIDLQVAVDEWDKTVVIKVTDDGPGIAPEYRDCVFERFTRLPEARVKDKDGSGLGLALSREIALAHQGSLTISDHFPGAQFVTRLPLYVEGYSPV</sequence>
<reference evidence="13" key="1">
    <citation type="journal article" date="2019" name="Int. J. Syst. Evol. Microbiol.">
        <title>The Global Catalogue of Microorganisms (GCM) 10K type strain sequencing project: providing services to taxonomists for standard genome sequencing and annotation.</title>
        <authorList>
            <consortium name="The Broad Institute Genomics Platform"/>
            <consortium name="The Broad Institute Genome Sequencing Center for Infectious Disease"/>
            <person name="Wu L."/>
            <person name="Ma J."/>
        </authorList>
    </citation>
    <scope>NUCLEOTIDE SEQUENCE [LARGE SCALE GENOMIC DNA]</scope>
    <source>
        <strain evidence="13">CGMCC 1.15399</strain>
    </source>
</reference>
<comment type="caution">
    <text evidence="12">The sequence shown here is derived from an EMBL/GenBank/DDBJ whole genome shotgun (WGS) entry which is preliminary data.</text>
</comment>
<dbReference type="Pfam" id="PF00512">
    <property type="entry name" value="HisKA"/>
    <property type="match status" value="1"/>
</dbReference>
<dbReference type="RefSeq" id="WP_219529419.1">
    <property type="nucleotide sequence ID" value="NZ_JAHKRM010000006.1"/>
</dbReference>
<dbReference type="InterPro" id="IPR050428">
    <property type="entry name" value="TCS_sensor_his_kinase"/>
</dbReference>
<dbReference type="EMBL" id="JBHUCM010000044">
    <property type="protein sequence ID" value="MFD1544689.1"/>
    <property type="molecule type" value="Genomic_DNA"/>
</dbReference>
<keyword evidence="3" id="KW-0597">Phosphoprotein</keyword>
<keyword evidence="9" id="KW-0472">Membrane</keyword>
<evidence type="ECO:0000313" key="12">
    <source>
        <dbReference type="EMBL" id="MFD1544689.1"/>
    </source>
</evidence>